<dbReference type="KEGG" id="vg:54988632"/>
<evidence type="ECO:0000313" key="2">
    <source>
        <dbReference type="EMBL" id="AUV59903.1"/>
    </source>
</evidence>
<dbReference type="InterPro" id="IPR001387">
    <property type="entry name" value="Cro/C1-type_HTH"/>
</dbReference>
<protein>
    <recommendedName>
        <fullName evidence="1">HTH cro/C1-type domain-containing protein</fullName>
    </recommendedName>
</protein>
<dbReference type="EMBL" id="MG765277">
    <property type="protein sequence ID" value="AUV59903.1"/>
    <property type="molecule type" value="Genomic_DNA"/>
</dbReference>
<feature type="domain" description="HTH cro/C1-type" evidence="1">
    <location>
        <begin position="37"/>
        <end position="93"/>
    </location>
</feature>
<evidence type="ECO:0000313" key="3">
    <source>
        <dbReference type="Proteomes" id="UP000241463"/>
    </source>
</evidence>
<sequence length="95" mass="11083">MNSERKRDRKAAKRLAKFLNDSGMYANSKQFVYSQHIIQLETELSISQKQVARYTGLSLSRFLDYEQGNSLNYIGYEDIIKKLELLKTTSKEVNK</sequence>
<dbReference type="InterPro" id="IPR010982">
    <property type="entry name" value="Lambda_DNA-bd_dom_sf"/>
</dbReference>
<dbReference type="RefSeq" id="YP_009798187.1">
    <property type="nucleotide sequence ID" value="NC_047924.1"/>
</dbReference>
<accession>A0A2K9VCE5</accession>
<dbReference type="SUPFAM" id="SSF47413">
    <property type="entry name" value="lambda repressor-like DNA-binding domains"/>
    <property type="match status" value="1"/>
</dbReference>
<dbReference type="GeneID" id="54988632"/>
<dbReference type="PROSITE" id="PS50943">
    <property type="entry name" value="HTH_CROC1"/>
    <property type="match status" value="1"/>
</dbReference>
<keyword evidence="3" id="KW-1185">Reference proteome</keyword>
<dbReference type="GO" id="GO:0003677">
    <property type="term" value="F:DNA binding"/>
    <property type="evidence" value="ECO:0007669"/>
    <property type="project" value="InterPro"/>
</dbReference>
<proteinExistence type="predicted"/>
<dbReference type="Proteomes" id="UP000241463">
    <property type="component" value="Segment"/>
</dbReference>
<organism evidence="2 3">
    <name type="scientific">Lactobacillus phage Bacchae</name>
    <dbReference type="NCBI Taxonomy" id="2079429"/>
    <lineage>
        <taxon>Viruses</taxon>
        <taxon>Duplodnaviria</taxon>
        <taxon>Heunggongvirae</taxon>
        <taxon>Uroviricota</taxon>
        <taxon>Caudoviricetes</taxon>
        <taxon>Herelleviridae</taxon>
        <taxon>Harbinvirus</taxon>
        <taxon>Harbinvirus bacchae</taxon>
    </lineage>
</organism>
<evidence type="ECO:0000259" key="1">
    <source>
        <dbReference type="PROSITE" id="PS50943"/>
    </source>
</evidence>
<name>A0A2K9VCE5_9CAUD</name>
<reference evidence="2 3" key="1">
    <citation type="submission" date="2018-01" db="EMBL/GenBank/DDBJ databases">
        <title>Lactobacillus phages that infect wine-derived L. plantarum strains.</title>
        <authorList>
            <person name="Kyrkou I."/>
            <person name="Hestbjerg Hansen L."/>
        </authorList>
    </citation>
    <scope>NUCLEOTIDE SEQUENCE [LARGE SCALE GENOMIC DNA]</scope>
</reference>